<organism evidence="1">
    <name type="scientific">marine sediment metagenome</name>
    <dbReference type="NCBI Taxonomy" id="412755"/>
    <lineage>
        <taxon>unclassified sequences</taxon>
        <taxon>metagenomes</taxon>
        <taxon>ecological metagenomes</taxon>
    </lineage>
</organism>
<accession>A0A0F9YBG3</accession>
<dbReference type="InterPro" id="IPR031618">
    <property type="entry name" value="T4SS_TraI"/>
</dbReference>
<dbReference type="AlphaFoldDB" id="A0A0F9YBG3"/>
<name>A0A0F9YBG3_9ZZZZ</name>
<dbReference type="Pfam" id="PF16932">
    <property type="entry name" value="T4SS_TraI"/>
    <property type="match status" value="1"/>
</dbReference>
<reference evidence="1" key="1">
    <citation type="journal article" date="2015" name="Nature">
        <title>Complex archaea that bridge the gap between prokaryotes and eukaryotes.</title>
        <authorList>
            <person name="Spang A."/>
            <person name="Saw J.H."/>
            <person name="Jorgensen S.L."/>
            <person name="Zaremba-Niedzwiedzka K."/>
            <person name="Martijn J."/>
            <person name="Lind A.E."/>
            <person name="van Eijk R."/>
            <person name="Schleper C."/>
            <person name="Guy L."/>
            <person name="Ettema T.J."/>
        </authorList>
    </citation>
    <scope>NUCLEOTIDE SEQUENCE</scope>
</reference>
<protein>
    <submittedName>
        <fullName evidence="1">Uncharacterized protein</fullName>
    </submittedName>
</protein>
<dbReference type="EMBL" id="LAZR01000033">
    <property type="protein sequence ID" value="KKO01849.1"/>
    <property type="molecule type" value="Genomic_DNA"/>
</dbReference>
<sequence length="318" mass="35150">MNSTKMLLMMSVAGITLLAGCAQYPGADVAPAAPAPAKIGEIDDLRVGAEPVASPDQVKIGMYDPDNEDSEITEIRRRAILEAAQGYGSQMGYARRGWEIEKLLEKRSMQLSQVFDFSRVVSEAPVKAGYVLPPIVSRSFDAFEGDADGREASVADEYLTIIEPGKIRPVQPTWRDYLLFAPGAPEEPAKSLFPRSKAEKELFETSFEDGWTAGMKLADAEIGSRLDRLRRDYEGMLQYRRLVSMGMMDRMVLQDADFGVTGSGDEMRIGSRTVKVVSDAEFETNPKRWSVRTVSERDKLIVKSGKIPPLSLADDLLN</sequence>
<evidence type="ECO:0000313" key="1">
    <source>
        <dbReference type="EMBL" id="KKO01849.1"/>
    </source>
</evidence>
<dbReference type="PROSITE" id="PS51257">
    <property type="entry name" value="PROKAR_LIPOPROTEIN"/>
    <property type="match status" value="1"/>
</dbReference>
<proteinExistence type="predicted"/>
<gene>
    <name evidence="1" type="ORF">LCGC14_0112040</name>
</gene>
<comment type="caution">
    <text evidence="1">The sequence shown here is derived from an EMBL/GenBank/DDBJ whole genome shotgun (WGS) entry which is preliminary data.</text>
</comment>